<dbReference type="PANTHER" id="PTHR16295:SF17">
    <property type="entry name" value="XIAP-ASSOCIATED FACTOR 1"/>
    <property type="match status" value="1"/>
</dbReference>
<dbReference type="Proteomes" id="UP000261540">
    <property type="component" value="Unplaced"/>
</dbReference>
<dbReference type="GeneTree" id="ENSGT00530000063869"/>
<dbReference type="GO" id="GO:0005739">
    <property type="term" value="C:mitochondrion"/>
    <property type="evidence" value="ECO:0007669"/>
    <property type="project" value="TreeGrafter"/>
</dbReference>
<dbReference type="STRING" id="1676925.ENSPKIP00000005339"/>
<keyword evidence="2 4" id="KW-0863">Zinc-finger</keyword>
<feature type="domain" description="TRAF-type" evidence="5">
    <location>
        <begin position="29"/>
        <end position="88"/>
    </location>
</feature>
<evidence type="ECO:0000256" key="1">
    <source>
        <dbReference type="ARBA" id="ARBA00022723"/>
    </source>
</evidence>
<dbReference type="Ensembl" id="ENSPKIT00000029335.1">
    <property type="protein sequence ID" value="ENSPKIP00000005339.1"/>
    <property type="gene ID" value="ENSPKIG00000022039.1"/>
</dbReference>
<dbReference type="PANTHER" id="PTHR16295">
    <property type="entry name" value="TRAF-TYPE ZINC FINGER PROTEIN-RELATED"/>
    <property type="match status" value="1"/>
</dbReference>
<evidence type="ECO:0000313" key="6">
    <source>
        <dbReference type="Ensembl" id="ENSPKIP00000005339.1"/>
    </source>
</evidence>
<name>A0A3B3QHQ5_9TELE</name>
<evidence type="ECO:0000259" key="5">
    <source>
        <dbReference type="PROSITE" id="PS50145"/>
    </source>
</evidence>
<dbReference type="InterPro" id="IPR049439">
    <property type="entry name" value="TRAFD1-XIAF1_Znf"/>
</dbReference>
<accession>A0A3B3QHQ5</accession>
<dbReference type="Pfam" id="PF21366">
    <property type="entry name" value="TRAFD1-XIAF1_ZnF"/>
    <property type="match status" value="1"/>
</dbReference>
<keyword evidence="3 4" id="KW-0862">Zinc</keyword>
<dbReference type="Gene3D" id="3.30.40.10">
    <property type="entry name" value="Zinc/RING finger domain, C3HC4 (zinc finger)"/>
    <property type="match status" value="1"/>
</dbReference>
<sequence>LADMEENKEEYRLCAHCKKDVAAGNFVLHESHCRRFLSLCPDCGEPVRCTQCKKKLERCRLQDHQENECEDRLQCCQFCQLQLPFRNLAEHISACGSRTELCPDCNRYVKLQDMDAHSTSCSTSPNSSGVSSAWNLSLWPRCRNTRSAERHLQDLVSKKPRKLSVWLHTTSALSYSSQLECLASSPPSETEDAEDPDLYQITSFSLQGRKTSKEKDMGEISTCPLCHLALPQVTLQRHEVCQRTSDTGQPLATPLSIGERGLIIL</sequence>
<feature type="zinc finger region" description="TRAF-type" evidence="4">
    <location>
        <begin position="29"/>
        <end position="88"/>
    </location>
</feature>
<protein>
    <recommendedName>
        <fullName evidence="5">TRAF-type domain-containing protein</fullName>
    </recommendedName>
</protein>
<evidence type="ECO:0000256" key="4">
    <source>
        <dbReference type="PROSITE-ProRule" id="PRU00207"/>
    </source>
</evidence>
<evidence type="ECO:0000313" key="7">
    <source>
        <dbReference type="Proteomes" id="UP000261540"/>
    </source>
</evidence>
<dbReference type="SUPFAM" id="SSF49599">
    <property type="entry name" value="TRAF domain-like"/>
    <property type="match status" value="1"/>
</dbReference>
<dbReference type="PROSITE" id="PS50145">
    <property type="entry name" value="ZF_TRAF"/>
    <property type="match status" value="1"/>
</dbReference>
<dbReference type="AlphaFoldDB" id="A0A3B3QHQ5"/>
<keyword evidence="1 4" id="KW-0479">Metal-binding</keyword>
<dbReference type="InterPro" id="IPR001293">
    <property type="entry name" value="Znf_TRAF"/>
</dbReference>
<evidence type="ECO:0000256" key="2">
    <source>
        <dbReference type="ARBA" id="ARBA00022771"/>
    </source>
</evidence>
<dbReference type="InterPro" id="IPR051986">
    <property type="entry name" value="Innate_Immune_Apopt_Reg"/>
</dbReference>
<dbReference type="GO" id="GO:0008270">
    <property type="term" value="F:zinc ion binding"/>
    <property type="evidence" value="ECO:0007669"/>
    <property type="project" value="UniProtKB-KW"/>
</dbReference>
<reference evidence="6" key="1">
    <citation type="submission" date="2025-08" db="UniProtKB">
        <authorList>
            <consortium name="Ensembl"/>
        </authorList>
    </citation>
    <scope>IDENTIFICATION</scope>
</reference>
<evidence type="ECO:0000256" key="3">
    <source>
        <dbReference type="ARBA" id="ARBA00022833"/>
    </source>
</evidence>
<keyword evidence="7" id="KW-1185">Reference proteome</keyword>
<reference evidence="6" key="2">
    <citation type="submission" date="2025-09" db="UniProtKB">
        <authorList>
            <consortium name="Ensembl"/>
        </authorList>
    </citation>
    <scope>IDENTIFICATION</scope>
</reference>
<organism evidence="6 7">
    <name type="scientific">Paramormyrops kingsleyae</name>
    <dbReference type="NCBI Taxonomy" id="1676925"/>
    <lineage>
        <taxon>Eukaryota</taxon>
        <taxon>Metazoa</taxon>
        <taxon>Chordata</taxon>
        <taxon>Craniata</taxon>
        <taxon>Vertebrata</taxon>
        <taxon>Euteleostomi</taxon>
        <taxon>Actinopterygii</taxon>
        <taxon>Neopterygii</taxon>
        <taxon>Teleostei</taxon>
        <taxon>Osteoglossocephala</taxon>
        <taxon>Osteoglossomorpha</taxon>
        <taxon>Osteoglossiformes</taxon>
        <taxon>Mormyridae</taxon>
        <taxon>Paramormyrops</taxon>
    </lineage>
</organism>
<dbReference type="InterPro" id="IPR013083">
    <property type="entry name" value="Znf_RING/FYVE/PHD"/>
</dbReference>
<proteinExistence type="predicted"/>